<gene>
    <name evidence="2" type="ORF">NO1_2247</name>
</gene>
<reference evidence="2 3" key="1">
    <citation type="journal article" date="2019" name="ISME J.">
        <title>Genome analyses of uncultured TG2/ZB3 bacteria in 'Margulisbacteria' specifically attached to ectosymbiotic spirochetes of protists in the termite gut.</title>
        <authorList>
            <person name="Utami Y.D."/>
            <person name="Kuwahara H."/>
            <person name="Igai K."/>
            <person name="Murakami T."/>
            <person name="Sugaya K."/>
            <person name="Morikawa T."/>
            <person name="Nagura Y."/>
            <person name="Yuki M."/>
            <person name="Deevong P."/>
            <person name="Inoue T."/>
            <person name="Kihara K."/>
            <person name="Lo N."/>
            <person name="Yamada A."/>
            <person name="Ohkuma M."/>
            <person name="Hongoh Y."/>
        </authorList>
    </citation>
    <scope>NUCLEOTIDE SEQUENCE [LARGE SCALE GENOMIC DNA]</scope>
    <source>
        <strain evidence="2">NkOx7-01</strain>
    </source>
</reference>
<keyword evidence="3" id="KW-1185">Reference proteome</keyword>
<evidence type="ECO:0000259" key="1">
    <source>
        <dbReference type="Pfam" id="PF13358"/>
    </source>
</evidence>
<dbReference type="InterPro" id="IPR047655">
    <property type="entry name" value="Transpos_IS630-like"/>
</dbReference>
<dbReference type="InterPro" id="IPR038717">
    <property type="entry name" value="Tc1-like_DDE_dom"/>
</dbReference>
<sequence>MEDVLEVYQRPYNEAYPVVCMDEKPLQLLGDQRPPQPMTKTHNRREDSEYVRCGTCSIFMFNEPLGGKRYVSAQEHRTKKDWAQEIRSLLTTHYPDAKKIVLVMDNLNTHTIASLYETFPAAEALEMAKRLELHFTPKHGSWLNMAEIELSALTSQCLNRRIDNLPKLRKEILAWQKDRNRKQKTITWQFTTADARIQLRTLYPVI</sequence>
<organism evidence="2 3">
    <name type="scientific">Termititenax aidoneus</name>
    <dbReference type="NCBI Taxonomy" id="2218524"/>
    <lineage>
        <taxon>Bacteria</taxon>
        <taxon>Bacillati</taxon>
        <taxon>Candidatus Margulisiibacteriota</taxon>
        <taxon>Candidatus Termititenacia</taxon>
        <taxon>Candidatus Termititenacales</taxon>
        <taxon>Candidatus Termititenacaceae</taxon>
        <taxon>Candidatus Termititenax</taxon>
    </lineage>
</organism>
<dbReference type="NCBIfam" id="NF033545">
    <property type="entry name" value="transpos_IS630"/>
    <property type="match status" value="1"/>
</dbReference>
<protein>
    <submittedName>
        <fullName evidence="2">Transposase</fullName>
    </submittedName>
</protein>
<name>A0A388TE02_TERA1</name>
<accession>A0A388TE02</accession>
<evidence type="ECO:0000313" key="3">
    <source>
        <dbReference type="Proteomes" id="UP000269352"/>
    </source>
</evidence>
<dbReference type="Pfam" id="PF13358">
    <property type="entry name" value="DDE_3"/>
    <property type="match status" value="1"/>
</dbReference>
<dbReference type="EMBL" id="BGZN01000199">
    <property type="protein sequence ID" value="GBR75224.1"/>
    <property type="molecule type" value="Genomic_DNA"/>
</dbReference>
<dbReference type="AlphaFoldDB" id="A0A388TE02"/>
<evidence type="ECO:0000313" key="2">
    <source>
        <dbReference type="EMBL" id="GBR75224.1"/>
    </source>
</evidence>
<proteinExistence type="predicted"/>
<comment type="caution">
    <text evidence="2">The sequence shown here is derived from an EMBL/GenBank/DDBJ whole genome shotgun (WGS) entry which is preliminary data.</text>
</comment>
<dbReference type="Proteomes" id="UP000269352">
    <property type="component" value="Unassembled WGS sequence"/>
</dbReference>
<feature type="domain" description="Tc1-like transposase DDE" evidence="1">
    <location>
        <begin position="17"/>
        <end position="168"/>
    </location>
</feature>